<feature type="signal peptide" evidence="10">
    <location>
        <begin position="1"/>
        <end position="25"/>
    </location>
</feature>
<feature type="transmembrane region" description="Helical" evidence="9">
    <location>
        <begin position="184"/>
        <end position="205"/>
    </location>
</feature>
<gene>
    <name evidence="11" type="ORF">NE237_017304</name>
</gene>
<keyword evidence="7" id="KW-0539">Nucleus</keyword>
<feature type="transmembrane region" description="Helical" evidence="9">
    <location>
        <begin position="217"/>
        <end position="238"/>
    </location>
</feature>
<evidence type="ECO:0000256" key="6">
    <source>
        <dbReference type="ARBA" id="ARBA00023136"/>
    </source>
</evidence>
<protein>
    <recommendedName>
        <fullName evidence="13">Nuclear envelope integral membrane protein 1</fullName>
    </recommendedName>
</protein>
<dbReference type="PANTHER" id="PTHR31587">
    <property type="entry name" value="TRANSMEMBRANE PROTEIN (DUF2215)"/>
    <property type="match status" value="1"/>
</dbReference>
<comment type="subcellular location">
    <subcellularLocation>
        <location evidence="1">Nucleus inner membrane</location>
        <topology evidence="1">Multi-pass membrane protein</topology>
        <orientation evidence="1">Nucleoplasmic side</orientation>
    </subcellularLocation>
</comment>
<reference evidence="11" key="1">
    <citation type="journal article" date="2023" name="Plant J.">
        <title>The genome of the king protea, Protea cynaroides.</title>
        <authorList>
            <person name="Chang J."/>
            <person name="Duong T.A."/>
            <person name="Schoeman C."/>
            <person name="Ma X."/>
            <person name="Roodt D."/>
            <person name="Barker N."/>
            <person name="Li Z."/>
            <person name="Van de Peer Y."/>
            <person name="Mizrachi E."/>
        </authorList>
    </citation>
    <scope>NUCLEOTIDE SEQUENCE</scope>
    <source>
        <tissue evidence="11">Young leaves</tissue>
    </source>
</reference>
<keyword evidence="5 9" id="KW-1133">Transmembrane helix</keyword>
<evidence type="ECO:0000256" key="8">
    <source>
        <dbReference type="SAM" id="MobiDB-lite"/>
    </source>
</evidence>
<evidence type="ECO:0000256" key="9">
    <source>
        <dbReference type="SAM" id="Phobius"/>
    </source>
</evidence>
<keyword evidence="3 9" id="KW-0812">Transmembrane</keyword>
<evidence type="ECO:0000313" key="11">
    <source>
        <dbReference type="EMBL" id="KAJ4965455.1"/>
    </source>
</evidence>
<name>A0A9Q0QMQ9_9MAGN</name>
<accession>A0A9Q0QMQ9</accession>
<proteinExistence type="inferred from homology"/>
<feature type="transmembrane region" description="Helical" evidence="9">
    <location>
        <begin position="159"/>
        <end position="177"/>
    </location>
</feature>
<dbReference type="OrthoDB" id="1890267at2759"/>
<evidence type="ECO:0000256" key="2">
    <source>
        <dbReference type="ARBA" id="ARBA00005748"/>
    </source>
</evidence>
<evidence type="ECO:0000256" key="4">
    <source>
        <dbReference type="ARBA" id="ARBA00022729"/>
    </source>
</evidence>
<feature type="compositionally biased region" description="Basic residues" evidence="8">
    <location>
        <begin position="473"/>
        <end position="482"/>
    </location>
</feature>
<evidence type="ECO:0000256" key="3">
    <source>
        <dbReference type="ARBA" id="ARBA00022692"/>
    </source>
</evidence>
<evidence type="ECO:0008006" key="13">
    <source>
        <dbReference type="Google" id="ProtNLM"/>
    </source>
</evidence>
<keyword evidence="12" id="KW-1185">Reference proteome</keyword>
<comment type="similarity">
    <text evidence="2">Belongs to the NEMP family.</text>
</comment>
<keyword evidence="6 9" id="KW-0472">Membrane</keyword>
<feature type="transmembrane region" description="Helical" evidence="9">
    <location>
        <begin position="306"/>
        <end position="326"/>
    </location>
</feature>
<feature type="compositionally biased region" description="Polar residues" evidence="8">
    <location>
        <begin position="463"/>
        <end position="472"/>
    </location>
</feature>
<dbReference type="AlphaFoldDB" id="A0A9Q0QMQ9"/>
<keyword evidence="4 10" id="KW-0732">Signal</keyword>
<evidence type="ECO:0000313" key="12">
    <source>
        <dbReference type="Proteomes" id="UP001141806"/>
    </source>
</evidence>
<feature type="region of interest" description="Disordered" evidence="8">
    <location>
        <begin position="463"/>
        <end position="482"/>
    </location>
</feature>
<comment type="caution">
    <text evidence="11">The sequence shown here is derived from an EMBL/GenBank/DDBJ whole genome shotgun (WGS) entry which is preliminary data.</text>
</comment>
<evidence type="ECO:0000256" key="7">
    <source>
        <dbReference type="ARBA" id="ARBA00023242"/>
    </source>
</evidence>
<dbReference type="Proteomes" id="UP001141806">
    <property type="component" value="Unassembled WGS sequence"/>
</dbReference>
<organism evidence="11 12">
    <name type="scientific">Protea cynaroides</name>
    <dbReference type="NCBI Taxonomy" id="273540"/>
    <lineage>
        <taxon>Eukaryota</taxon>
        <taxon>Viridiplantae</taxon>
        <taxon>Streptophyta</taxon>
        <taxon>Embryophyta</taxon>
        <taxon>Tracheophyta</taxon>
        <taxon>Spermatophyta</taxon>
        <taxon>Magnoliopsida</taxon>
        <taxon>Proteales</taxon>
        <taxon>Proteaceae</taxon>
        <taxon>Protea</taxon>
    </lineage>
</organism>
<evidence type="ECO:0000256" key="5">
    <source>
        <dbReference type="ARBA" id="ARBA00022989"/>
    </source>
</evidence>
<dbReference type="PANTHER" id="PTHR31587:SF4">
    <property type="entry name" value="TRANSMEMBRANE PROTEIN (DUF2215)"/>
    <property type="match status" value="1"/>
</dbReference>
<sequence>MKTADGSWLFFSLVLTSSSLVFSAADEYSIFVSQPITLQLSSGLPVENSPGSKPGAVMVCQRIHIYGLSRLRDLSKYAHSIKAKVKAALASSKGPSRDIEVCFHRNMSLGIGMCTEGEWENLAKGLWARSMSPYMNNILDIRVPGPSFEVLEVSIEEELLLYQAIFLVLGIVLMILAPDLSMSIMFYYSSAMALGAILVILMVLFQGMKLLPTGRKSSLGIFMYSSIVGLGSFLLHYFRGLSHSVLVQIGITEDMHKPVSWLAFWAVCKLVLTKDGSIDTSISRLGSWSIQIFAAIMIHQSSLDPILAAEALVLGIILSSTIRRIMKSRFIRHLYKRKFWTAKNKHGRFQIQDSPAEDSFDEYLCRTERFAESELRGTLTKPFTLSSCNSPLRDLSGVSKRSWSSDLETYYSSFHQIPHRQRYSKDELDRDTKDFTRKALEELVSSPDFNKWAVANADRITLTPSKDQSSTPQRRRGWFNWF</sequence>
<evidence type="ECO:0000256" key="10">
    <source>
        <dbReference type="SAM" id="SignalP"/>
    </source>
</evidence>
<dbReference type="Pfam" id="PF10225">
    <property type="entry name" value="NEMP"/>
    <property type="match status" value="1"/>
</dbReference>
<evidence type="ECO:0000256" key="1">
    <source>
        <dbReference type="ARBA" id="ARBA00004575"/>
    </source>
</evidence>
<feature type="chain" id="PRO_5040246463" description="Nuclear envelope integral membrane protein 1" evidence="10">
    <location>
        <begin position="26"/>
        <end position="482"/>
    </location>
</feature>
<dbReference type="EMBL" id="JAMYWD010000007">
    <property type="protein sequence ID" value="KAJ4965455.1"/>
    <property type="molecule type" value="Genomic_DNA"/>
</dbReference>
<dbReference type="InterPro" id="IPR019358">
    <property type="entry name" value="NEMP_fam"/>
</dbReference>
<dbReference type="GO" id="GO:0005637">
    <property type="term" value="C:nuclear inner membrane"/>
    <property type="evidence" value="ECO:0007669"/>
    <property type="project" value="UniProtKB-SubCell"/>
</dbReference>